<gene>
    <name evidence="2" type="ORF">E2C01_009903</name>
</gene>
<sequence>MKFVLLISYTSTYHYCFYLITTRGNIFTYLGEGGGVDVRGRKPQHCEEELILGSSPRATPHSRLTQLLQGGGTEHTPTETGYREGPTQAMMQCRSPRHFAVLMEEEEEWEQMVVGGEGRKRKR</sequence>
<feature type="region of interest" description="Disordered" evidence="1">
    <location>
        <begin position="68"/>
        <end position="87"/>
    </location>
</feature>
<protein>
    <submittedName>
        <fullName evidence="2">Uncharacterized protein</fullName>
    </submittedName>
</protein>
<evidence type="ECO:0000256" key="1">
    <source>
        <dbReference type="SAM" id="MobiDB-lite"/>
    </source>
</evidence>
<dbReference type="EMBL" id="VSRR010000556">
    <property type="protein sequence ID" value="MPC17059.1"/>
    <property type="molecule type" value="Genomic_DNA"/>
</dbReference>
<proteinExistence type="predicted"/>
<comment type="caution">
    <text evidence="2">The sequence shown here is derived from an EMBL/GenBank/DDBJ whole genome shotgun (WGS) entry which is preliminary data.</text>
</comment>
<reference evidence="2 3" key="1">
    <citation type="submission" date="2019-05" db="EMBL/GenBank/DDBJ databases">
        <title>Another draft genome of Portunus trituberculatus and its Hox gene families provides insights of decapod evolution.</title>
        <authorList>
            <person name="Jeong J.-H."/>
            <person name="Song I."/>
            <person name="Kim S."/>
            <person name="Choi T."/>
            <person name="Kim D."/>
            <person name="Ryu S."/>
            <person name="Kim W."/>
        </authorList>
    </citation>
    <scope>NUCLEOTIDE SEQUENCE [LARGE SCALE GENOMIC DNA]</scope>
    <source>
        <tissue evidence="2">Muscle</tissue>
    </source>
</reference>
<organism evidence="2 3">
    <name type="scientific">Portunus trituberculatus</name>
    <name type="common">Swimming crab</name>
    <name type="synonym">Neptunus trituberculatus</name>
    <dbReference type="NCBI Taxonomy" id="210409"/>
    <lineage>
        <taxon>Eukaryota</taxon>
        <taxon>Metazoa</taxon>
        <taxon>Ecdysozoa</taxon>
        <taxon>Arthropoda</taxon>
        <taxon>Crustacea</taxon>
        <taxon>Multicrustacea</taxon>
        <taxon>Malacostraca</taxon>
        <taxon>Eumalacostraca</taxon>
        <taxon>Eucarida</taxon>
        <taxon>Decapoda</taxon>
        <taxon>Pleocyemata</taxon>
        <taxon>Brachyura</taxon>
        <taxon>Eubrachyura</taxon>
        <taxon>Portunoidea</taxon>
        <taxon>Portunidae</taxon>
        <taxon>Portuninae</taxon>
        <taxon>Portunus</taxon>
    </lineage>
</organism>
<dbReference type="Proteomes" id="UP000324222">
    <property type="component" value="Unassembled WGS sequence"/>
</dbReference>
<name>A0A5B7D703_PORTR</name>
<evidence type="ECO:0000313" key="3">
    <source>
        <dbReference type="Proteomes" id="UP000324222"/>
    </source>
</evidence>
<dbReference type="AlphaFoldDB" id="A0A5B7D703"/>
<evidence type="ECO:0000313" key="2">
    <source>
        <dbReference type="EMBL" id="MPC17059.1"/>
    </source>
</evidence>
<accession>A0A5B7D703</accession>
<keyword evidence="3" id="KW-1185">Reference proteome</keyword>